<evidence type="ECO:0000256" key="1">
    <source>
        <dbReference type="ARBA" id="ARBA00005964"/>
    </source>
</evidence>
<reference evidence="5 7" key="2">
    <citation type="journal article" date="2019" name="BMC Evol. Biol.">
        <title>Comparative genomics of Mycobacterium mucogenicum and Mycobacterium neoaurum clade members emphasizing tRNA and non-coding RNA.</title>
        <authorList>
            <person name="Behra P.R.K."/>
            <person name="Pettersson B.M.F."/>
            <person name="Das S."/>
            <person name="Dasgupta S."/>
            <person name="Kirsebom L.A."/>
        </authorList>
    </citation>
    <scope>NUCLEOTIDE SEQUENCE [LARGE SCALE GENOMIC DNA]</scope>
    <source>
        <strain evidence="5 7">DSM 44124</strain>
    </source>
</reference>
<dbReference type="PANTHER" id="PTHR11559">
    <property type="entry name" value="CARBOXYLESTERASE"/>
    <property type="match status" value="1"/>
</dbReference>
<evidence type="ECO:0000256" key="2">
    <source>
        <dbReference type="ARBA" id="ARBA00022801"/>
    </source>
</evidence>
<evidence type="ECO:0000313" key="7">
    <source>
        <dbReference type="Proteomes" id="UP000309231"/>
    </source>
</evidence>
<comment type="similarity">
    <text evidence="1 3">Belongs to the type-B carboxylesterase/lipase family.</text>
</comment>
<dbReference type="Gene3D" id="3.40.50.1820">
    <property type="entry name" value="alpha/beta hydrolase"/>
    <property type="match status" value="1"/>
</dbReference>
<dbReference type="InterPro" id="IPR050309">
    <property type="entry name" value="Type-B_Carboxylest/Lipase"/>
</dbReference>
<dbReference type="EMBL" id="POTL01000001">
    <property type="protein sequence ID" value="TLH56380.1"/>
    <property type="molecule type" value="Genomic_DNA"/>
</dbReference>
<dbReference type="AlphaFoldDB" id="A0A8H2JKR5"/>
<dbReference type="Pfam" id="PF00135">
    <property type="entry name" value="COesterase"/>
    <property type="match status" value="1"/>
</dbReference>
<evidence type="ECO:0000313" key="6">
    <source>
        <dbReference type="EMBL" id="TLH56380.1"/>
    </source>
</evidence>
<feature type="domain" description="Carboxylesterase type B" evidence="4">
    <location>
        <begin position="49"/>
        <end position="499"/>
    </location>
</feature>
<dbReference type="EMBL" id="CP062008">
    <property type="protein sequence ID" value="QPG72395.1"/>
    <property type="molecule type" value="Genomic_DNA"/>
</dbReference>
<accession>A0A8H2JKR5</accession>
<name>A0A8H2JKR5_MYCMU</name>
<dbReference type="PROSITE" id="PS00122">
    <property type="entry name" value="CARBOXYLESTERASE_B_1"/>
    <property type="match status" value="1"/>
</dbReference>
<keyword evidence="7" id="KW-1185">Reference proteome</keyword>
<gene>
    <name evidence="5" type="ORF">C1S78_015980</name>
    <name evidence="6" type="ORF">C1S78_15940</name>
</gene>
<sequence>MISQRPTPCHVANGLRDPIAVIVDGPDSCCATTALRAAGLWWDQGVGFDPEVRTTAGVVRGQWESAVAVFRGIPYAQPPAGPRRFQAPAPAQPWDGVRDALRFGPPVPQPGMSTVIDATGDEDAQWLTLNVWSPDLSASGLPVLVWIHGGRYMVGGTANPHQDGAVLASAGVVMVSMNYRVGVEGFALIGGCPNNRGLLDQIAALRWVKDNVAAFGGDPGNVTVFGESAGAGSVAALLAMPIAAGLFRRAVAHSVPGTFFTERLAATVSAEIAAELGTRATRVELETIPPHALVEASQVVLEKMPKFADSWGPMALTPTPFSPVVDGAALPEVPWRALAGGAARSVELLVGHTRDEYSLFNTWRDKHMTDAQLTTTLQRLAPKPHGANGYRATYPDASSAELYEIVNADWLFRMPSQQLAEAQHAGQGAAWLFELCWSFNQDERASHGLATLLVFGTLGTDDVTNHRSAHRNANIELGRISSDMRTECVNFAARGNPGWPQYDSHARLTRVYNAELTTEPYPEEPSRRLWAEHRFDALDLIGR</sequence>
<dbReference type="KEGG" id="mmuc:C1S78_015980"/>
<organism evidence="6">
    <name type="scientific">Mycolicibacterium mucogenicum DSM 44124</name>
    <dbReference type="NCBI Taxonomy" id="1226753"/>
    <lineage>
        <taxon>Bacteria</taxon>
        <taxon>Bacillati</taxon>
        <taxon>Actinomycetota</taxon>
        <taxon>Actinomycetes</taxon>
        <taxon>Mycobacteriales</taxon>
        <taxon>Mycobacteriaceae</taxon>
        <taxon>Mycolicibacterium</taxon>
    </lineage>
</organism>
<evidence type="ECO:0000256" key="3">
    <source>
        <dbReference type="RuleBase" id="RU361235"/>
    </source>
</evidence>
<proteinExistence type="inferred from homology"/>
<protein>
    <recommendedName>
        <fullName evidence="3">Carboxylic ester hydrolase</fullName>
        <ecNumber evidence="3">3.1.1.-</ecNumber>
    </recommendedName>
</protein>
<reference evidence="6" key="1">
    <citation type="submission" date="2018-01" db="EMBL/GenBank/DDBJ databases">
        <title>Comparative genomics of Mycobacterium mucogenicum and Mycobacterium neoaurum clade members emphasizing tRNA and non-coding RNA.</title>
        <authorList>
            <person name="Behra P.R.K."/>
            <person name="Pettersson B.M.F."/>
            <person name="Das S."/>
            <person name="Dasgupta S."/>
            <person name="Kirsebom L.A."/>
        </authorList>
    </citation>
    <scope>NUCLEOTIDE SEQUENCE</scope>
    <source>
        <strain evidence="6">DSM 44124</strain>
    </source>
</reference>
<dbReference type="InterPro" id="IPR029058">
    <property type="entry name" value="AB_hydrolase_fold"/>
</dbReference>
<dbReference type="GO" id="GO:0016787">
    <property type="term" value="F:hydrolase activity"/>
    <property type="evidence" value="ECO:0007669"/>
    <property type="project" value="UniProtKB-KW"/>
</dbReference>
<evidence type="ECO:0000259" key="4">
    <source>
        <dbReference type="Pfam" id="PF00135"/>
    </source>
</evidence>
<dbReference type="EC" id="3.1.1.-" evidence="3"/>
<reference evidence="5 7" key="3">
    <citation type="journal article" date="2019" name="Sci. Rep.">
        <title>Insight into the biology of Mycobacterium mucogenicum and Mycobacterium neoaurum clade members.</title>
        <authorList>
            <person name="Behra P.R.K."/>
            <person name="Pettersson B.M.F."/>
            <person name="Ramesh M."/>
            <person name="Dasgupta S."/>
            <person name="Kirsebom L.A."/>
        </authorList>
    </citation>
    <scope>NUCLEOTIDE SEQUENCE [LARGE SCALE GENOMIC DNA]</scope>
    <source>
        <strain evidence="5 7">DSM 44124</strain>
    </source>
</reference>
<evidence type="ECO:0000313" key="5">
    <source>
        <dbReference type="EMBL" id="QPG72395.1"/>
    </source>
</evidence>
<dbReference type="InterPro" id="IPR019826">
    <property type="entry name" value="Carboxylesterase_B_AS"/>
</dbReference>
<dbReference type="Proteomes" id="UP000309231">
    <property type="component" value="Chromosome"/>
</dbReference>
<dbReference type="SUPFAM" id="SSF53474">
    <property type="entry name" value="alpha/beta-Hydrolases"/>
    <property type="match status" value="1"/>
</dbReference>
<keyword evidence="2 3" id="KW-0378">Hydrolase</keyword>
<dbReference type="InterPro" id="IPR002018">
    <property type="entry name" value="CarbesteraseB"/>
</dbReference>